<proteinExistence type="inferred from homology"/>
<feature type="binding site" evidence="6">
    <location>
        <position position="339"/>
    </location>
    <ligand>
        <name>S-adenosyl-L-methionine</name>
        <dbReference type="ChEBI" id="CHEBI:59789"/>
    </ligand>
</feature>
<keyword evidence="3 6" id="KW-0808">Transferase</keyword>
<evidence type="ECO:0000256" key="7">
    <source>
        <dbReference type="PROSITE-ProRule" id="PRU10015"/>
    </source>
</evidence>
<dbReference type="InterPro" id="IPR029063">
    <property type="entry name" value="SAM-dependent_MTases_sf"/>
</dbReference>
<dbReference type="InterPro" id="IPR030390">
    <property type="entry name" value="MeTrfase_TrmA_AS"/>
</dbReference>
<keyword evidence="1" id="KW-0004">4Fe-4S</keyword>
<dbReference type="InterPro" id="IPR012340">
    <property type="entry name" value="NA-bd_OB-fold"/>
</dbReference>
<dbReference type="GO" id="GO:0051539">
    <property type="term" value="F:4 iron, 4 sulfur cluster binding"/>
    <property type="evidence" value="ECO:0007669"/>
    <property type="project" value="UniProtKB-KW"/>
</dbReference>
<keyword evidence="4 6" id="KW-0949">S-adenosyl-L-methionine</keyword>
<dbReference type="STRING" id="1236220.SAMN04488112_102140"/>
<dbReference type="SUPFAM" id="SSF53335">
    <property type="entry name" value="S-adenosyl-L-methionine-dependent methyltransferases"/>
    <property type="match status" value="1"/>
</dbReference>
<dbReference type="InterPro" id="IPR002792">
    <property type="entry name" value="TRAM_dom"/>
</dbReference>
<feature type="active site" description="Nucleophile" evidence="6">
    <location>
        <position position="414"/>
    </location>
</feature>
<evidence type="ECO:0000313" key="9">
    <source>
        <dbReference type="EMBL" id="SDC03513.1"/>
    </source>
</evidence>
<feature type="active site" evidence="7">
    <location>
        <position position="414"/>
    </location>
</feature>
<organism evidence="9 10">
    <name type="scientific">Melghirimyces thermohalophilus</name>
    <dbReference type="NCBI Taxonomy" id="1236220"/>
    <lineage>
        <taxon>Bacteria</taxon>
        <taxon>Bacillati</taxon>
        <taxon>Bacillota</taxon>
        <taxon>Bacilli</taxon>
        <taxon>Bacillales</taxon>
        <taxon>Thermoactinomycetaceae</taxon>
        <taxon>Melghirimyces</taxon>
    </lineage>
</organism>
<feature type="binding site" evidence="6">
    <location>
        <position position="318"/>
    </location>
    <ligand>
        <name>S-adenosyl-L-methionine</name>
        <dbReference type="ChEBI" id="CHEBI:59789"/>
    </ligand>
</feature>
<dbReference type="Pfam" id="PF05958">
    <property type="entry name" value="tRNA_U5-meth_tr"/>
    <property type="match status" value="1"/>
</dbReference>
<reference evidence="9 10" key="1">
    <citation type="submission" date="2016-10" db="EMBL/GenBank/DDBJ databases">
        <authorList>
            <person name="de Groot N.N."/>
        </authorList>
    </citation>
    <scope>NUCLEOTIDE SEQUENCE [LARGE SCALE GENOMIC DNA]</scope>
    <source>
        <strain evidence="9 10">DSM 45514</strain>
    </source>
</reference>
<evidence type="ECO:0000256" key="6">
    <source>
        <dbReference type="PROSITE-ProRule" id="PRU01024"/>
    </source>
</evidence>
<dbReference type="NCBIfam" id="TIGR00479">
    <property type="entry name" value="rumA"/>
    <property type="match status" value="1"/>
</dbReference>
<dbReference type="FunFam" id="2.40.50.140:FF:000097">
    <property type="entry name" value="23S rRNA (uracil(1939)-C(5))-methyltransferase RlmD"/>
    <property type="match status" value="1"/>
</dbReference>
<comment type="similarity">
    <text evidence="6">Belongs to the class I-like SAM-binding methyltransferase superfamily. RNA M5U methyltransferase family.</text>
</comment>
<accession>A0A1G6IAU9</accession>
<dbReference type="Proteomes" id="UP000199387">
    <property type="component" value="Unassembled WGS sequence"/>
</dbReference>
<evidence type="ECO:0000256" key="4">
    <source>
        <dbReference type="ARBA" id="ARBA00022691"/>
    </source>
</evidence>
<dbReference type="PROSITE" id="PS50926">
    <property type="entry name" value="TRAM"/>
    <property type="match status" value="1"/>
</dbReference>
<keyword evidence="1" id="KW-0479">Metal-binding</keyword>
<dbReference type="FunFam" id="3.40.50.150:FF:000009">
    <property type="entry name" value="23S rRNA (Uracil(1939)-C(5))-methyltransferase RlmD"/>
    <property type="match status" value="1"/>
</dbReference>
<dbReference type="PROSITE" id="PS01231">
    <property type="entry name" value="TRMA_2"/>
    <property type="match status" value="1"/>
</dbReference>
<dbReference type="EMBL" id="FMZA01000002">
    <property type="protein sequence ID" value="SDC03513.1"/>
    <property type="molecule type" value="Genomic_DNA"/>
</dbReference>
<dbReference type="PROSITE" id="PS01230">
    <property type="entry name" value="TRMA_1"/>
    <property type="match status" value="1"/>
</dbReference>
<keyword evidence="2 6" id="KW-0489">Methyltransferase</keyword>
<dbReference type="CDD" id="cd02440">
    <property type="entry name" value="AdoMet_MTases"/>
    <property type="match status" value="1"/>
</dbReference>
<protein>
    <submittedName>
        <fullName evidence="9">23S rRNA m(5)U-1939 methyltransferase</fullName>
    </submittedName>
</protein>
<dbReference type="OrthoDB" id="9804590at2"/>
<dbReference type="Gene3D" id="3.40.50.150">
    <property type="entry name" value="Vaccinia Virus protein VP39"/>
    <property type="match status" value="1"/>
</dbReference>
<keyword evidence="5" id="KW-0411">Iron-sulfur</keyword>
<dbReference type="PANTHER" id="PTHR11061">
    <property type="entry name" value="RNA M5U METHYLTRANSFERASE"/>
    <property type="match status" value="1"/>
</dbReference>
<dbReference type="PANTHER" id="PTHR11061:SF30">
    <property type="entry name" value="TRNA (URACIL(54)-C(5))-METHYLTRANSFERASE"/>
    <property type="match status" value="1"/>
</dbReference>
<name>A0A1G6IAU9_9BACL</name>
<feature type="domain" description="TRAM" evidence="8">
    <location>
        <begin position="7"/>
        <end position="65"/>
    </location>
</feature>
<feature type="binding site" evidence="6">
    <location>
        <position position="289"/>
    </location>
    <ligand>
        <name>S-adenosyl-L-methionine</name>
        <dbReference type="ChEBI" id="CHEBI:59789"/>
    </ligand>
</feature>
<dbReference type="InterPro" id="IPR010280">
    <property type="entry name" value="U5_MeTrfase_fam"/>
</dbReference>
<dbReference type="Gene3D" id="2.40.50.1070">
    <property type="match status" value="1"/>
</dbReference>
<evidence type="ECO:0000259" key="8">
    <source>
        <dbReference type="PROSITE" id="PS50926"/>
    </source>
</evidence>
<dbReference type="FunFam" id="2.40.50.1070:FF:000003">
    <property type="entry name" value="23S rRNA (Uracil-5-)-methyltransferase RumA"/>
    <property type="match status" value="1"/>
</dbReference>
<dbReference type="GO" id="GO:0070041">
    <property type="term" value="F:rRNA (uridine-C5-)-methyltransferase activity"/>
    <property type="evidence" value="ECO:0007669"/>
    <property type="project" value="TreeGrafter"/>
</dbReference>
<feature type="binding site" evidence="6">
    <location>
        <position position="387"/>
    </location>
    <ligand>
        <name>S-adenosyl-L-methionine</name>
        <dbReference type="ChEBI" id="CHEBI:59789"/>
    </ligand>
</feature>
<dbReference type="RefSeq" id="WP_091566114.1">
    <property type="nucleotide sequence ID" value="NZ_FMZA01000002.1"/>
</dbReference>
<keyword evidence="1" id="KW-0408">Iron</keyword>
<dbReference type="PROSITE" id="PS51687">
    <property type="entry name" value="SAM_MT_RNA_M5U"/>
    <property type="match status" value="1"/>
</dbReference>
<gene>
    <name evidence="9" type="ORF">SAMN04488112_102140</name>
</gene>
<keyword evidence="10" id="KW-1185">Reference proteome</keyword>
<dbReference type="Gene3D" id="2.40.50.140">
    <property type="entry name" value="Nucleic acid-binding proteins"/>
    <property type="match status" value="1"/>
</dbReference>
<evidence type="ECO:0000313" key="10">
    <source>
        <dbReference type="Proteomes" id="UP000199387"/>
    </source>
</evidence>
<dbReference type="SUPFAM" id="SSF50249">
    <property type="entry name" value="Nucleic acid-binding proteins"/>
    <property type="match status" value="1"/>
</dbReference>
<evidence type="ECO:0000256" key="2">
    <source>
        <dbReference type="ARBA" id="ARBA00022603"/>
    </source>
</evidence>
<dbReference type="InterPro" id="IPR030391">
    <property type="entry name" value="MeTrfase_TrmA_CS"/>
</dbReference>
<sequence length="458" mass="50985">MPKQKPPVQPGDRIQLTLTGQTHTGDGVGKYDGFTVFVPLTVAGERVEAKVTKVKKTYAHARMEALLEASPARVDAPCPVFERCGGCQIQHIAYPAQLEAKRRQVANAFARIGGLEEVKVLPVLGMDQPWNYRNKAQVPFSGRRGRVKAGFFAAGSHEVVEFEHCMIQQPENDRAIQRVRELVKELGIPPYNEQKHRGIVRHTVVRTGVNTGEVMVVLVTNGLELPHRKRLVRELRERIPGLASVVQNIQTKRTNVVLGPENRLLWGEPVIHDTIGHVRFVISPHSFFQINPEQTEVLYEQVRRYAALSGRETVIDAYCGIGTIGLYLAQDAARILGVESIPQAVEDARRNAELNGIDHATFTAGPAEEVMPRWAEEGLHPNVIVVDPPRKGCAPEFLDAAVRTDPDRLVYVSCNPATLARDAAYLKEQGYVNRQVQPVDMFPHTSHVECVTVFRKQG</sequence>
<evidence type="ECO:0000256" key="5">
    <source>
        <dbReference type="ARBA" id="ARBA00023014"/>
    </source>
</evidence>
<evidence type="ECO:0000256" key="3">
    <source>
        <dbReference type="ARBA" id="ARBA00022679"/>
    </source>
</evidence>
<dbReference type="AlphaFoldDB" id="A0A1G6IAU9"/>
<dbReference type="GO" id="GO:0070475">
    <property type="term" value="P:rRNA base methylation"/>
    <property type="evidence" value="ECO:0007669"/>
    <property type="project" value="TreeGrafter"/>
</dbReference>
<dbReference type="Pfam" id="PF01938">
    <property type="entry name" value="TRAM"/>
    <property type="match status" value="1"/>
</dbReference>
<evidence type="ECO:0000256" key="1">
    <source>
        <dbReference type="ARBA" id="ARBA00022485"/>
    </source>
</evidence>